<gene>
    <name evidence="4" type="ORF">GCM10023090_04480</name>
</gene>
<proteinExistence type="inferred from homology"/>
<dbReference type="InterPro" id="IPR029044">
    <property type="entry name" value="Nucleotide-diphossugar_trans"/>
</dbReference>
<evidence type="ECO:0000313" key="4">
    <source>
        <dbReference type="EMBL" id="GAA4418942.1"/>
    </source>
</evidence>
<protein>
    <recommendedName>
        <fullName evidence="6">Glycosyltransferase family 2 protein</fullName>
    </recommendedName>
</protein>
<name>A0ABP8L017_9BURK</name>
<keyword evidence="5" id="KW-1185">Reference proteome</keyword>
<evidence type="ECO:0000313" key="5">
    <source>
        <dbReference type="Proteomes" id="UP001501788"/>
    </source>
</evidence>
<evidence type="ECO:0000256" key="2">
    <source>
        <dbReference type="ARBA" id="ARBA00022676"/>
    </source>
</evidence>
<dbReference type="PANTHER" id="PTHR43179:SF12">
    <property type="entry name" value="GALACTOFURANOSYLTRANSFERASE GLFT2"/>
    <property type="match status" value="1"/>
</dbReference>
<keyword evidence="3" id="KW-0808">Transferase</keyword>
<dbReference type="Proteomes" id="UP001501788">
    <property type="component" value="Unassembled WGS sequence"/>
</dbReference>
<evidence type="ECO:0008006" key="6">
    <source>
        <dbReference type="Google" id="ProtNLM"/>
    </source>
</evidence>
<dbReference type="SUPFAM" id="SSF53448">
    <property type="entry name" value="Nucleotide-diphospho-sugar transferases"/>
    <property type="match status" value="1"/>
</dbReference>
<dbReference type="Gene3D" id="3.90.550.10">
    <property type="entry name" value="Spore Coat Polysaccharide Biosynthesis Protein SpsA, Chain A"/>
    <property type="match status" value="1"/>
</dbReference>
<reference evidence="5" key="1">
    <citation type="journal article" date="2019" name="Int. J. Syst. Evol. Microbiol.">
        <title>The Global Catalogue of Microorganisms (GCM) 10K type strain sequencing project: providing services to taxonomists for standard genome sequencing and annotation.</title>
        <authorList>
            <consortium name="The Broad Institute Genomics Platform"/>
            <consortium name="The Broad Institute Genome Sequencing Center for Infectious Disease"/>
            <person name="Wu L."/>
            <person name="Ma J."/>
        </authorList>
    </citation>
    <scope>NUCLEOTIDE SEQUENCE [LARGE SCALE GENOMIC DNA]</scope>
    <source>
        <strain evidence="5">JCM 31890</strain>
    </source>
</reference>
<comment type="caution">
    <text evidence="4">The sequence shown here is derived from an EMBL/GenBank/DDBJ whole genome shotgun (WGS) entry which is preliminary data.</text>
</comment>
<comment type="similarity">
    <text evidence="1">Belongs to the glycosyltransferase 2 family.</text>
</comment>
<accession>A0ABP8L017</accession>
<dbReference type="EMBL" id="BAABEX010000004">
    <property type="protein sequence ID" value="GAA4418942.1"/>
    <property type="molecule type" value="Genomic_DNA"/>
</dbReference>
<keyword evidence="2" id="KW-0328">Glycosyltransferase</keyword>
<evidence type="ECO:0000256" key="1">
    <source>
        <dbReference type="ARBA" id="ARBA00006739"/>
    </source>
</evidence>
<dbReference type="RefSeq" id="WP_345060803.1">
    <property type="nucleotide sequence ID" value="NZ_BAABEX010000004.1"/>
</dbReference>
<evidence type="ECO:0000256" key="3">
    <source>
        <dbReference type="ARBA" id="ARBA00022679"/>
    </source>
</evidence>
<dbReference type="PANTHER" id="PTHR43179">
    <property type="entry name" value="RHAMNOSYLTRANSFERASE WBBL"/>
    <property type="match status" value="1"/>
</dbReference>
<sequence length="278" mass="30544">MPDRGALPRVAVSIVSHGHAHDVSALVAALASSSLPPHRIWVTWNHPAESADLASAARVTQAWHAGALQAAQVLRHRHNKVPQGFGANHNAAFACEQAQPDPADWFVVLNPDVRWLADPWGGIGNSLRAAEPAAAAWYVRQVSACGQPQDAERALPTPQALLRRYVGPRAAASAVPARIDWVNAAFLVLSSAAYRAVGGFDERYFMYCEDVDLCLRLQLRGYALQAVPGALVIHAGQRASHRRLDHLRWHLQSLWRLWRSDAYRQFRALRRGAPVGAR</sequence>
<organism evidence="4 5">
    <name type="scientific">Acidovorax lacteus</name>
    <dbReference type="NCBI Taxonomy" id="1924988"/>
    <lineage>
        <taxon>Bacteria</taxon>
        <taxon>Pseudomonadati</taxon>
        <taxon>Pseudomonadota</taxon>
        <taxon>Betaproteobacteria</taxon>
        <taxon>Burkholderiales</taxon>
        <taxon>Comamonadaceae</taxon>
        <taxon>Acidovorax</taxon>
    </lineage>
</organism>